<feature type="region of interest" description="Disordered" evidence="1">
    <location>
        <begin position="31"/>
        <end position="64"/>
    </location>
</feature>
<name>A0A7J7L5F2_9MAGN</name>
<proteinExistence type="predicted"/>
<dbReference type="PANTHER" id="PTHR37723:SF1">
    <property type="entry name" value="PROTEIN FAR-RED-ELONGATED HYPOCOTYL 1-LIKE"/>
    <property type="match status" value="1"/>
</dbReference>
<organism evidence="2 3">
    <name type="scientific">Kingdonia uniflora</name>
    <dbReference type="NCBI Taxonomy" id="39325"/>
    <lineage>
        <taxon>Eukaryota</taxon>
        <taxon>Viridiplantae</taxon>
        <taxon>Streptophyta</taxon>
        <taxon>Embryophyta</taxon>
        <taxon>Tracheophyta</taxon>
        <taxon>Spermatophyta</taxon>
        <taxon>Magnoliopsida</taxon>
        <taxon>Ranunculales</taxon>
        <taxon>Circaeasteraceae</taxon>
        <taxon>Kingdonia</taxon>
    </lineage>
</organism>
<dbReference type="GO" id="GO:0061608">
    <property type="term" value="F:nuclear import signal receptor activity"/>
    <property type="evidence" value="ECO:0007669"/>
    <property type="project" value="TreeGrafter"/>
</dbReference>
<accession>A0A7J7L5F2</accession>
<dbReference type="GO" id="GO:0005737">
    <property type="term" value="C:cytoplasm"/>
    <property type="evidence" value="ECO:0007669"/>
    <property type="project" value="TreeGrafter"/>
</dbReference>
<sequence length="243" mass="27274">MEIIGEGNNTSEISNNSLYVHKMLPISIGDLNRKRKSQSEQLNSPLRKHNFREHGSSSELQSSIAKDQNLNTLLVSTLKHKVEEECTDEGLESGKDSNSCVGESDTAMSPNPESKCPPEYPTAAYIYERTSTSSGSCSSSSFNNVMYSLDRSISSTKTDQTIEKELFGSEKYTDDICTEYENLDTEEYSDPGCEDMMLYSNSVTPNMYVMSSGRRTVNQDTQLSARKPTIDQEFEQYFSKLML</sequence>
<dbReference type="PANTHER" id="PTHR37723">
    <property type="entry name" value="PROTEIN FAR-RED ELONGATED HYPOCOTYL 1"/>
    <property type="match status" value="1"/>
</dbReference>
<evidence type="ECO:0000256" key="1">
    <source>
        <dbReference type="SAM" id="MobiDB-lite"/>
    </source>
</evidence>
<dbReference type="InterPro" id="IPR037766">
    <property type="entry name" value="FHY1"/>
</dbReference>
<feature type="region of interest" description="Disordered" evidence="1">
    <location>
        <begin position="86"/>
        <end position="116"/>
    </location>
</feature>
<keyword evidence="3" id="KW-1185">Reference proteome</keyword>
<comment type="caution">
    <text evidence="2">The sequence shown here is derived from an EMBL/GenBank/DDBJ whole genome shotgun (WGS) entry which is preliminary data.</text>
</comment>
<dbReference type="Proteomes" id="UP000541444">
    <property type="component" value="Unassembled WGS sequence"/>
</dbReference>
<dbReference type="OrthoDB" id="1930763at2759"/>
<reference evidence="2 3" key="1">
    <citation type="journal article" date="2020" name="IScience">
        <title>Genome Sequencing of the Endangered Kingdonia uniflora (Circaeasteraceae, Ranunculales) Reveals Potential Mechanisms of Evolutionary Specialization.</title>
        <authorList>
            <person name="Sun Y."/>
            <person name="Deng T."/>
            <person name="Zhang A."/>
            <person name="Moore M.J."/>
            <person name="Landis J.B."/>
            <person name="Lin N."/>
            <person name="Zhang H."/>
            <person name="Zhang X."/>
            <person name="Huang J."/>
            <person name="Zhang X."/>
            <person name="Sun H."/>
            <person name="Wang H."/>
        </authorList>
    </citation>
    <scope>NUCLEOTIDE SEQUENCE [LARGE SCALE GENOMIC DNA]</scope>
    <source>
        <strain evidence="2">TB1705</strain>
        <tissue evidence="2">Leaf</tissue>
    </source>
</reference>
<feature type="compositionally biased region" description="Polar residues" evidence="1">
    <location>
        <begin position="96"/>
        <end position="112"/>
    </location>
</feature>
<dbReference type="GO" id="GO:0009639">
    <property type="term" value="P:response to red or far red light"/>
    <property type="evidence" value="ECO:0007669"/>
    <property type="project" value="InterPro"/>
</dbReference>
<dbReference type="AlphaFoldDB" id="A0A7J7L5F2"/>
<evidence type="ECO:0000313" key="3">
    <source>
        <dbReference type="Proteomes" id="UP000541444"/>
    </source>
</evidence>
<evidence type="ECO:0000313" key="2">
    <source>
        <dbReference type="EMBL" id="KAF6137830.1"/>
    </source>
</evidence>
<protein>
    <submittedName>
        <fullName evidence="2">Uncharacterized protein</fullName>
    </submittedName>
</protein>
<dbReference type="GO" id="GO:0051457">
    <property type="term" value="P:maintenance of protein location in nucleus"/>
    <property type="evidence" value="ECO:0007669"/>
    <property type="project" value="TreeGrafter"/>
</dbReference>
<gene>
    <name evidence="2" type="ORF">GIB67_040538</name>
</gene>
<dbReference type="EMBL" id="JACGCM010002624">
    <property type="protein sequence ID" value="KAF6137830.1"/>
    <property type="molecule type" value="Genomic_DNA"/>
</dbReference>
<dbReference type="GO" id="GO:0016607">
    <property type="term" value="C:nuclear speck"/>
    <property type="evidence" value="ECO:0007669"/>
    <property type="project" value="TreeGrafter"/>
</dbReference>